<accession>A0AB34HL37</accession>
<protein>
    <submittedName>
        <fullName evidence="2">Uncharacterized protein</fullName>
    </submittedName>
</protein>
<dbReference type="AlphaFoldDB" id="A0AB34HL37"/>
<organism evidence="2 3">
    <name type="scientific">Eschrichtius robustus</name>
    <name type="common">California gray whale</name>
    <name type="synonym">Eschrichtius gibbosus</name>
    <dbReference type="NCBI Taxonomy" id="9764"/>
    <lineage>
        <taxon>Eukaryota</taxon>
        <taxon>Metazoa</taxon>
        <taxon>Chordata</taxon>
        <taxon>Craniata</taxon>
        <taxon>Vertebrata</taxon>
        <taxon>Euteleostomi</taxon>
        <taxon>Mammalia</taxon>
        <taxon>Eutheria</taxon>
        <taxon>Laurasiatheria</taxon>
        <taxon>Artiodactyla</taxon>
        <taxon>Whippomorpha</taxon>
        <taxon>Cetacea</taxon>
        <taxon>Mysticeti</taxon>
        <taxon>Eschrichtiidae</taxon>
        <taxon>Eschrichtius</taxon>
    </lineage>
</organism>
<gene>
    <name evidence="2" type="ORF">J1605_019467</name>
</gene>
<evidence type="ECO:0000313" key="3">
    <source>
        <dbReference type="Proteomes" id="UP001159641"/>
    </source>
</evidence>
<proteinExistence type="predicted"/>
<sequence>MCKSRIEASEETNPADALISDLQPPELRNRGSQTSVNLSQFAQLELSLSSCPRLPDGPLAQRYQQIADS</sequence>
<name>A0AB34HL37_ESCRO</name>
<feature type="region of interest" description="Disordered" evidence="1">
    <location>
        <begin position="1"/>
        <end position="34"/>
    </location>
</feature>
<comment type="caution">
    <text evidence="2">The sequence shown here is derived from an EMBL/GenBank/DDBJ whole genome shotgun (WGS) entry which is preliminary data.</text>
</comment>
<evidence type="ECO:0000256" key="1">
    <source>
        <dbReference type="SAM" id="MobiDB-lite"/>
    </source>
</evidence>
<dbReference type="EMBL" id="JAIQCJ010001063">
    <property type="protein sequence ID" value="KAJ8792908.1"/>
    <property type="molecule type" value="Genomic_DNA"/>
</dbReference>
<keyword evidence="3" id="KW-1185">Reference proteome</keyword>
<dbReference type="Proteomes" id="UP001159641">
    <property type="component" value="Unassembled WGS sequence"/>
</dbReference>
<reference evidence="2 3" key="1">
    <citation type="submission" date="2022-11" db="EMBL/GenBank/DDBJ databases">
        <title>Whole genome sequence of Eschrichtius robustus ER-17-0199.</title>
        <authorList>
            <person name="Bruniche-Olsen A."/>
            <person name="Black A.N."/>
            <person name="Fields C.J."/>
            <person name="Walden K."/>
            <person name="Dewoody J.A."/>
        </authorList>
    </citation>
    <scope>NUCLEOTIDE SEQUENCE [LARGE SCALE GENOMIC DNA]</scope>
    <source>
        <strain evidence="2">ER-17-0199</strain>
        <tissue evidence="2">Blubber</tissue>
    </source>
</reference>
<evidence type="ECO:0000313" key="2">
    <source>
        <dbReference type="EMBL" id="KAJ8792908.1"/>
    </source>
</evidence>